<gene>
    <name evidence="4" type="ORF">M998_2421</name>
</gene>
<feature type="domain" description="Peptidase M20 dimerisation" evidence="3">
    <location>
        <begin position="232"/>
        <end position="322"/>
    </location>
</feature>
<dbReference type="PIRSF" id="PIRSF005962">
    <property type="entry name" value="Pept_M20D_amidohydro"/>
    <property type="match status" value="1"/>
</dbReference>
<dbReference type="SUPFAM" id="SSF53187">
    <property type="entry name" value="Zn-dependent exopeptidases"/>
    <property type="match status" value="1"/>
</dbReference>
<evidence type="ECO:0000313" key="4">
    <source>
        <dbReference type="EMBL" id="OAT50782.1"/>
    </source>
</evidence>
<dbReference type="GO" id="GO:0071713">
    <property type="term" value="F:para-aminobenzoyl-glutamate hydrolase activity"/>
    <property type="evidence" value="ECO:0007669"/>
    <property type="project" value="TreeGrafter"/>
</dbReference>
<feature type="binding site" evidence="2">
    <location>
        <position position="149"/>
    </location>
    <ligand>
        <name>Mn(2+)</name>
        <dbReference type="ChEBI" id="CHEBI:29035"/>
        <label>2</label>
    </ligand>
</feature>
<evidence type="ECO:0000256" key="2">
    <source>
        <dbReference type="PIRSR" id="PIRSR005962-1"/>
    </source>
</evidence>
<keyword evidence="1 4" id="KW-0378">Hydrolase</keyword>
<dbReference type="SUPFAM" id="SSF55031">
    <property type="entry name" value="Bacterial exopeptidase dimerisation domain"/>
    <property type="match status" value="1"/>
</dbReference>
<evidence type="ECO:0000259" key="3">
    <source>
        <dbReference type="Pfam" id="PF07687"/>
    </source>
</evidence>
<sequence>MDASINKAITAIAPQLQIWRRDFHQYAESGWFEFRTATLVADELSRLGYQLQLGKEVINADDRMGLPSPEQLAEQEKRAIAQGALPQWLSHFSGGFTGIVATLDTGKPGPTLAFRVDMDALDLNEDLTQQHRPHAEGFSSCNAHMMHACGHDGHTAIGLGLAHILKQFESQLIGRIKIIFQPAEEGTRGAKSMTTAGVVDDVDFFVAIHIGTGVPKGELVCGSKSFLATTKFDVTYRGVAAHSGAKPEEGKNALVAAAQATLALYGIPHHSEGSSRINVGVLNAGIGRNVIADHALMKVETRGETNQINEFVYQQAMNIIEGAAKMQGVDVDIKLMGSAQSSHPSPQWVNFISHLAQNKIPELTSIVDDKGQAAGSEDATYFMERTKALGGQATYLIFGTDLSAGHHNERFDFDEDVMSVAVKTLATIALSLPEFEQGHHDE</sequence>
<dbReference type="GO" id="GO:0005737">
    <property type="term" value="C:cytoplasm"/>
    <property type="evidence" value="ECO:0007669"/>
    <property type="project" value="TreeGrafter"/>
</dbReference>
<keyword evidence="5" id="KW-1185">Reference proteome</keyword>
<dbReference type="EMBL" id="LXEW01000035">
    <property type="protein sequence ID" value="OAT50782.1"/>
    <property type="molecule type" value="Genomic_DNA"/>
</dbReference>
<dbReference type="InterPro" id="IPR036264">
    <property type="entry name" value="Bact_exopeptidase_dim_dom"/>
</dbReference>
<dbReference type="PATRIC" id="fig|1354272.4.peg.2465"/>
<dbReference type="Gene3D" id="3.40.630.10">
    <property type="entry name" value="Zn peptidases"/>
    <property type="match status" value="1"/>
</dbReference>
<dbReference type="InterPro" id="IPR033845">
    <property type="entry name" value="AbgA"/>
</dbReference>
<comment type="caution">
    <text evidence="4">The sequence shown here is derived from an EMBL/GenBank/DDBJ whole genome shotgun (WGS) entry which is preliminary data.</text>
</comment>
<feature type="binding site" evidence="2">
    <location>
        <position position="185"/>
    </location>
    <ligand>
        <name>Mn(2+)</name>
        <dbReference type="ChEBI" id="CHEBI:29035"/>
        <label>2</label>
    </ligand>
</feature>
<dbReference type="RefSeq" id="WP_068438597.1">
    <property type="nucleotide sequence ID" value="NZ_LXEW01000035.1"/>
</dbReference>
<dbReference type="GO" id="GO:0046872">
    <property type="term" value="F:metal ion binding"/>
    <property type="evidence" value="ECO:0007669"/>
    <property type="project" value="UniProtKB-KW"/>
</dbReference>
<protein>
    <submittedName>
        <fullName evidence="4">M20 family peptidase</fullName>
        <ecNumber evidence="4">3.-.-.-</ecNumber>
    </submittedName>
</protein>
<comment type="cofactor">
    <cofactor evidence="2">
        <name>Mn(2+)</name>
        <dbReference type="ChEBI" id="CHEBI:29035"/>
    </cofactor>
    <text evidence="2">The Mn(2+) ion enhances activity.</text>
</comment>
<dbReference type="OrthoDB" id="9777385at2"/>
<feature type="binding site" evidence="2">
    <location>
        <position position="209"/>
    </location>
    <ligand>
        <name>Mn(2+)</name>
        <dbReference type="ChEBI" id="CHEBI:29035"/>
        <label>2</label>
    </ligand>
</feature>
<evidence type="ECO:0000256" key="1">
    <source>
        <dbReference type="ARBA" id="ARBA00022801"/>
    </source>
</evidence>
<name>A0A1B7JSD7_9GAMM</name>
<dbReference type="EC" id="3.-.-.-" evidence="4"/>
<keyword evidence="2" id="KW-0464">Manganese</keyword>
<dbReference type="PANTHER" id="PTHR30575">
    <property type="entry name" value="PEPTIDASE M20"/>
    <property type="match status" value="1"/>
</dbReference>
<dbReference type="InterPro" id="IPR011650">
    <property type="entry name" value="Peptidase_M20_dimer"/>
</dbReference>
<accession>A0A1B7JSD7</accession>
<feature type="binding site" evidence="2">
    <location>
        <position position="151"/>
    </location>
    <ligand>
        <name>Mn(2+)</name>
        <dbReference type="ChEBI" id="CHEBI:29035"/>
        <label>2</label>
    </ligand>
</feature>
<proteinExistence type="predicted"/>
<organism evidence="4 5">
    <name type="scientific">Providencia heimbachae ATCC 35613</name>
    <dbReference type="NCBI Taxonomy" id="1354272"/>
    <lineage>
        <taxon>Bacteria</taxon>
        <taxon>Pseudomonadati</taxon>
        <taxon>Pseudomonadota</taxon>
        <taxon>Gammaproteobacteria</taxon>
        <taxon>Enterobacterales</taxon>
        <taxon>Morganellaceae</taxon>
        <taxon>Providencia</taxon>
    </lineage>
</organism>
<dbReference type="PANTHER" id="PTHR30575:SF3">
    <property type="entry name" value="PEPTIDASE M20 DIMERISATION DOMAIN-CONTAINING PROTEIN"/>
    <property type="match status" value="1"/>
</dbReference>
<dbReference type="Pfam" id="PF01546">
    <property type="entry name" value="Peptidase_M20"/>
    <property type="match status" value="1"/>
</dbReference>
<feature type="binding site" evidence="2">
    <location>
        <position position="407"/>
    </location>
    <ligand>
        <name>Mn(2+)</name>
        <dbReference type="ChEBI" id="CHEBI:29035"/>
        <label>2</label>
    </ligand>
</feature>
<dbReference type="NCBIfam" id="TIGR01891">
    <property type="entry name" value="amidohydrolases"/>
    <property type="match status" value="1"/>
</dbReference>
<dbReference type="Proteomes" id="UP000078224">
    <property type="component" value="Unassembled WGS sequence"/>
</dbReference>
<dbReference type="InterPro" id="IPR002933">
    <property type="entry name" value="Peptidase_M20"/>
</dbReference>
<dbReference type="Pfam" id="PF07687">
    <property type="entry name" value="M20_dimer"/>
    <property type="match status" value="1"/>
</dbReference>
<reference evidence="4 5" key="1">
    <citation type="submission" date="2016-04" db="EMBL/GenBank/DDBJ databases">
        <title>ATOL: Assembling a taxonomically balanced genome-scale reconstruction of the evolutionary history of the Enterobacteriaceae.</title>
        <authorList>
            <person name="Plunkett G.III."/>
            <person name="Neeno-Eckwall E.C."/>
            <person name="Glasner J.D."/>
            <person name="Perna N.T."/>
        </authorList>
    </citation>
    <scope>NUCLEOTIDE SEQUENCE [LARGE SCALE GENOMIC DNA]</scope>
    <source>
        <strain evidence="4 5">ATCC 35613</strain>
    </source>
</reference>
<dbReference type="CDD" id="cd05665">
    <property type="entry name" value="M20_Acy1_IAAspH"/>
    <property type="match status" value="1"/>
</dbReference>
<dbReference type="InterPro" id="IPR052030">
    <property type="entry name" value="Peptidase_M20/M20A_hydrolases"/>
</dbReference>
<dbReference type="InterPro" id="IPR017439">
    <property type="entry name" value="Amidohydrolase"/>
</dbReference>
<dbReference type="AlphaFoldDB" id="A0A1B7JSD7"/>
<dbReference type="GO" id="GO:0016805">
    <property type="term" value="F:dipeptidase activity"/>
    <property type="evidence" value="ECO:0007669"/>
    <property type="project" value="TreeGrafter"/>
</dbReference>
<dbReference type="GO" id="GO:0046657">
    <property type="term" value="P:folic acid catabolic process"/>
    <property type="evidence" value="ECO:0007669"/>
    <property type="project" value="TreeGrafter"/>
</dbReference>
<evidence type="ECO:0000313" key="5">
    <source>
        <dbReference type="Proteomes" id="UP000078224"/>
    </source>
</evidence>
<keyword evidence="2" id="KW-0479">Metal-binding</keyword>